<reference evidence="1 2" key="1">
    <citation type="submission" date="2016-10" db="EMBL/GenBank/DDBJ databases">
        <title>Arsenicibacter rosenii gen. nov., sp. nov., an efficient arsenic-methylating bacterium isolated from an arsenic-contaminated paddy soil.</title>
        <authorList>
            <person name="Huang K."/>
        </authorList>
    </citation>
    <scope>NUCLEOTIDE SEQUENCE [LARGE SCALE GENOMIC DNA]</scope>
    <source>
        <strain evidence="1 2">SM-1</strain>
    </source>
</reference>
<gene>
    <name evidence="1" type="ORF">BLX24_27905</name>
</gene>
<sequence>MTKAAFFDLVDSLLPDNVTASIQPADLRNIVKTLGEKLYDDDQVAVVRTSQSSVVIGTGSKSFTFVEATGNLGFIVGSRVIVANSSANWMAGTVTAVTTTGLTVLVDSFNGSGTYTAWSIGLTGSAGINVDVTRSSTTSLTIGTGNKTFTYAQSANLGWTVGSYLRAANSSANWMEGTVTTVSATSVTIAVARVSGSGTLASWNIGMVAEPSDLTFGINTQAGNYTSASTDYGNTVQHTSATAVNHTVPAGAAGKWYQVDVSGTGQVTFVAGSGVSIVSRGDAFKSAGQNAMITVYYRTSNVAVISGDLTT</sequence>
<evidence type="ECO:0000313" key="1">
    <source>
        <dbReference type="EMBL" id="OIN55883.1"/>
    </source>
</evidence>
<proteinExistence type="predicted"/>
<comment type="caution">
    <text evidence="1">The sequence shown here is derived from an EMBL/GenBank/DDBJ whole genome shotgun (WGS) entry which is preliminary data.</text>
</comment>
<keyword evidence="2" id="KW-1185">Reference proteome</keyword>
<dbReference type="AlphaFoldDB" id="A0A1S2VB02"/>
<dbReference type="RefSeq" id="WP_071506530.1">
    <property type="nucleotide sequence ID" value="NZ_MORL01000033.1"/>
</dbReference>
<organism evidence="1 2">
    <name type="scientific">Arsenicibacter rosenii</name>
    <dbReference type="NCBI Taxonomy" id="1750698"/>
    <lineage>
        <taxon>Bacteria</taxon>
        <taxon>Pseudomonadati</taxon>
        <taxon>Bacteroidota</taxon>
        <taxon>Cytophagia</taxon>
        <taxon>Cytophagales</taxon>
        <taxon>Spirosomataceae</taxon>
        <taxon>Arsenicibacter</taxon>
    </lineage>
</organism>
<dbReference type="Proteomes" id="UP000181790">
    <property type="component" value="Unassembled WGS sequence"/>
</dbReference>
<accession>A0A1S2VB02</accession>
<evidence type="ECO:0008006" key="3">
    <source>
        <dbReference type="Google" id="ProtNLM"/>
    </source>
</evidence>
<dbReference type="EMBL" id="MORL01000033">
    <property type="protein sequence ID" value="OIN55883.1"/>
    <property type="molecule type" value="Genomic_DNA"/>
</dbReference>
<evidence type="ECO:0000313" key="2">
    <source>
        <dbReference type="Proteomes" id="UP000181790"/>
    </source>
</evidence>
<protein>
    <recommendedName>
        <fullName evidence="3">DUF2793 domain-containing protein</fullName>
    </recommendedName>
</protein>
<name>A0A1S2VB02_9BACT</name>